<evidence type="ECO:0000313" key="7">
    <source>
        <dbReference type="EMBL" id="TCT08697.1"/>
    </source>
</evidence>
<keyword evidence="5" id="KW-0449">Lipoprotein</keyword>
<accession>A0A4R3MA61</accession>
<evidence type="ECO:0000256" key="5">
    <source>
        <dbReference type="ARBA" id="ARBA00023288"/>
    </source>
</evidence>
<reference evidence="7 8" key="1">
    <citation type="submission" date="2019-03" db="EMBL/GenBank/DDBJ databases">
        <title>Genomic Encyclopedia of Type Strains, Phase IV (KMG-IV): sequencing the most valuable type-strain genomes for metagenomic binning, comparative biology and taxonomic classification.</title>
        <authorList>
            <person name="Goeker M."/>
        </authorList>
    </citation>
    <scope>NUCLEOTIDE SEQUENCE [LARGE SCALE GENOMIC DNA]</scope>
    <source>
        <strain evidence="7 8">DSM 19345</strain>
    </source>
</reference>
<keyword evidence="4" id="KW-0472">Membrane</keyword>
<dbReference type="EMBL" id="SMAK01000008">
    <property type="protein sequence ID" value="TCT08697.1"/>
    <property type="molecule type" value="Genomic_DNA"/>
</dbReference>
<dbReference type="PANTHER" id="PTHR35603">
    <property type="match status" value="1"/>
</dbReference>
<comment type="subcellular location">
    <subcellularLocation>
        <location evidence="1">Cell outer membrane</location>
        <topology evidence="1">Lipid-anchor</topology>
    </subcellularLocation>
</comment>
<evidence type="ECO:0000313" key="8">
    <source>
        <dbReference type="Proteomes" id="UP000295678"/>
    </source>
</evidence>
<dbReference type="InterPro" id="IPR016364">
    <property type="entry name" value="Surface_antigen_Rickettsia"/>
</dbReference>
<dbReference type="PROSITE" id="PS51257">
    <property type="entry name" value="PROKAR_LIPOPROTEIN"/>
    <property type="match status" value="1"/>
</dbReference>
<dbReference type="AlphaFoldDB" id="A0A4R3MA61"/>
<comment type="caution">
    <text evidence="7">The sequence shown here is derived from an EMBL/GenBank/DDBJ whole genome shotgun (WGS) entry which is preliminary data.</text>
</comment>
<name>A0A4R3MA61_9HYPH</name>
<dbReference type="PANTHER" id="PTHR35603:SF2">
    <property type="entry name" value="OUTER MEMBRANE LIPOPROTEIN"/>
    <property type="match status" value="1"/>
</dbReference>
<evidence type="ECO:0000256" key="1">
    <source>
        <dbReference type="ARBA" id="ARBA00004459"/>
    </source>
</evidence>
<evidence type="ECO:0000259" key="6">
    <source>
        <dbReference type="Pfam" id="PF05433"/>
    </source>
</evidence>
<dbReference type="RefSeq" id="WP_132807109.1">
    <property type="nucleotide sequence ID" value="NZ_SMAK01000008.1"/>
</dbReference>
<evidence type="ECO:0000256" key="2">
    <source>
        <dbReference type="ARBA" id="ARBA00008681"/>
    </source>
</evidence>
<dbReference type="OrthoDB" id="5402098at2"/>
<organism evidence="7 8">
    <name type="scientific">Tepidamorphus gemmatus</name>
    <dbReference type="NCBI Taxonomy" id="747076"/>
    <lineage>
        <taxon>Bacteria</taxon>
        <taxon>Pseudomonadati</taxon>
        <taxon>Pseudomonadota</taxon>
        <taxon>Alphaproteobacteria</taxon>
        <taxon>Hyphomicrobiales</taxon>
        <taxon>Tepidamorphaceae</taxon>
        <taxon>Tepidamorphus</taxon>
    </lineage>
</organism>
<gene>
    <name evidence="7" type="ORF">EDC22_1089</name>
</gene>
<dbReference type="GO" id="GO:0009279">
    <property type="term" value="C:cell outer membrane"/>
    <property type="evidence" value="ECO:0007669"/>
    <property type="project" value="UniProtKB-SubCell"/>
</dbReference>
<keyword evidence="8" id="KW-1185">Reference proteome</keyword>
<dbReference type="InterPro" id="IPR051407">
    <property type="entry name" value="Bact_OM_lipoprot/Surf_antigen"/>
</dbReference>
<dbReference type="Proteomes" id="UP000295678">
    <property type="component" value="Unassembled WGS sequence"/>
</dbReference>
<proteinExistence type="inferred from homology"/>
<comment type="similarity">
    <text evidence="2">Belongs to the rickettsiale 17 kDa surface antigen family.</text>
</comment>
<evidence type="ECO:0000256" key="4">
    <source>
        <dbReference type="ARBA" id="ARBA00023136"/>
    </source>
</evidence>
<protein>
    <recommendedName>
        <fullName evidence="3">17 kDa surface antigen</fullName>
    </recommendedName>
</protein>
<dbReference type="PIRSF" id="PIRSF002721">
    <property type="entry name" value="Surface_antigen_Rickettsia"/>
    <property type="match status" value="1"/>
</dbReference>
<evidence type="ECO:0000256" key="3">
    <source>
        <dbReference type="ARBA" id="ARBA00015281"/>
    </source>
</evidence>
<feature type="domain" description="Glycine zipper 2TM" evidence="6">
    <location>
        <begin position="28"/>
        <end position="69"/>
    </location>
</feature>
<dbReference type="InterPro" id="IPR008816">
    <property type="entry name" value="Gly_zipper_2TM_dom"/>
</dbReference>
<sequence length="156" mass="16233">MRFVKFAAVAGLGLLLAACQQDRTGEVLGTAVGATAGGLIGSTIGSGSGRTVATAAGIVIGGLIGNRIGAAADEDARRRAMEAEYRALQYGPPNSPVVWRDPNANIYGEVVPGAPYQRAGYGYCRDYTHTIYIDGRPEVGRGTACQNPDGSWRTIS</sequence>
<dbReference type="Pfam" id="PF05433">
    <property type="entry name" value="Rick_17kDa_Anti"/>
    <property type="match status" value="1"/>
</dbReference>